<dbReference type="AlphaFoldDB" id="A0A517LES8"/>
<evidence type="ECO:0000256" key="1">
    <source>
        <dbReference type="SAM" id="MobiDB-lite"/>
    </source>
</evidence>
<organism evidence="3 4">
    <name type="scientific">Venturia effusa</name>
    <dbReference type="NCBI Taxonomy" id="50376"/>
    <lineage>
        <taxon>Eukaryota</taxon>
        <taxon>Fungi</taxon>
        <taxon>Dikarya</taxon>
        <taxon>Ascomycota</taxon>
        <taxon>Pezizomycotina</taxon>
        <taxon>Dothideomycetes</taxon>
        <taxon>Pleosporomycetidae</taxon>
        <taxon>Venturiales</taxon>
        <taxon>Venturiaceae</taxon>
        <taxon>Venturia</taxon>
    </lineage>
</organism>
<name>A0A517LES8_9PEZI</name>
<keyword evidence="4" id="KW-1185">Reference proteome</keyword>
<evidence type="ECO:0000313" key="4">
    <source>
        <dbReference type="Proteomes" id="UP000316270"/>
    </source>
</evidence>
<dbReference type="CDD" id="cd19481">
    <property type="entry name" value="RecA-like_protease"/>
    <property type="match status" value="1"/>
</dbReference>
<dbReference type="SUPFAM" id="SSF52540">
    <property type="entry name" value="P-loop containing nucleoside triphosphate hydrolases"/>
    <property type="match status" value="1"/>
</dbReference>
<accession>A0A517LES8</accession>
<dbReference type="InterPro" id="IPR003593">
    <property type="entry name" value="AAA+_ATPase"/>
</dbReference>
<reference evidence="3 4" key="1">
    <citation type="submission" date="2019-07" db="EMBL/GenBank/DDBJ databases">
        <title>Finished genome of Venturia effusa.</title>
        <authorList>
            <person name="Young C.A."/>
            <person name="Cox M.P."/>
            <person name="Ganley A.R.D."/>
            <person name="David W.J."/>
        </authorList>
    </citation>
    <scope>NUCLEOTIDE SEQUENCE [LARGE SCALE GENOMIC DNA]</scope>
    <source>
        <strain evidence="4">albino</strain>
    </source>
</reference>
<gene>
    <name evidence="3" type="ORF">FKW77_001155</name>
</gene>
<dbReference type="SMART" id="SM00382">
    <property type="entry name" value="AAA"/>
    <property type="match status" value="1"/>
</dbReference>
<dbReference type="Proteomes" id="UP000316270">
    <property type="component" value="Chromosome 11"/>
</dbReference>
<proteinExistence type="predicted"/>
<dbReference type="PANTHER" id="PTHR46411:SF3">
    <property type="entry name" value="AAA+ ATPASE DOMAIN-CONTAINING PROTEIN"/>
    <property type="match status" value="1"/>
</dbReference>
<dbReference type="InterPro" id="IPR003959">
    <property type="entry name" value="ATPase_AAA_core"/>
</dbReference>
<dbReference type="EMBL" id="CP042195">
    <property type="protein sequence ID" value="QDS74141.1"/>
    <property type="molecule type" value="Genomic_DNA"/>
</dbReference>
<evidence type="ECO:0000313" key="3">
    <source>
        <dbReference type="EMBL" id="QDS74141.1"/>
    </source>
</evidence>
<feature type="region of interest" description="Disordered" evidence="1">
    <location>
        <begin position="78"/>
        <end position="99"/>
    </location>
</feature>
<dbReference type="InterPro" id="IPR054289">
    <property type="entry name" value="DUF7025"/>
</dbReference>
<dbReference type="Pfam" id="PF00004">
    <property type="entry name" value="AAA"/>
    <property type="match status" value="1"/>
</dbReference>
<feature type="domain" description="AAA+ ATPase" evidence="2">
    <location>
        <begin position="528"/>
        <end position="664"/>
    </location>
</feature>
<dbReference type="GO" id="GO:0005524">
    <property type="term" value="F:ATP binding"/>
    <property type="evidence" value="ECO:0007669"/>
    <property type="project" value="InterPro"/>
</dbReference>
<dbReference type="Gene3D" id="3.40.50.300">
    <property type="entry name" value="P-loop containing nucleotide triphosphate hydrolases"/>
    <property type="match status" value="1"/>
</dbReference>
<dbReference type="Pfam" id="PF22942">
    <property type="entry name" value="DUF7025"/>
    <property type="match status" value="1"/>
</dbReference>
<sequence>MPPPPPPPGDGLLMPPLLPCGDHNWPLTDGPGSPFSEDAFSVVDDLDDEERAKIIQDFYEGDKTCQCCINWVEGLPQGVQDEDNDSEDEDEGPPIIIRRKRTGGGANPFSIHAVEIRNKELRKILVDVFKGFDGLWPGLRYLTFLAPFRQFYYRWNGFEEAIEGCDDDALVKGLQVLRGIIKSQLKSTFTISKEMIANGVVTIDYLWTLFRPGDVAYMQDDNGNDQALYVKSVQAHPWNFQLTCQYLDFDGRRFGYVDSSVQIPHFTGTKQITELNIYPLHHHKDVQNMKERLVMRGERFREFTGVHYKSYREHCNLVSMKSLTRQVDRRIIIDAESHPDSRKRPLGYLEKPEHIPLSTGLIRQSPAVSIPPPDGHIPLPLPGQRKMQSLPPPADCYNPHMPAPFGVGKRKKGRHYNTGMSPMPPMPPIVDTFISAGETAEEALERQKESLTPEFHLLICTPTVRGFCLREQEWEDFNIDGVEEVEFNTAPFDSLVLPEGYKELILAFVESQLKEGDSFEDVINGKGGGLVVLLSGVPGVGKTLTAESVAERIHAPLFKLELREEESTTKRDRSDSEDVYTTHNLDEQFRWAAKWGAVLLIDECDTYLQTRSDQDSRRNRLVQTFLQKLEYYPSLLFLTTNRPGTLDPALQSRIHLTINYPALDPASRLTIWRNFLMRQAAHSSTTATVSGNTLGKYRPRITEEEIRILAGLGLDGRRIKNLVKSAGIMARREGRGVEMDDLRKVLRITEGVEL</sequence>
<dbReference type="STRING" id="50376.A0A517LES8"/>
<feature type="compositionally biased region" description="Acidic residues" evidence="1">
    <location>
        <begin position="80"/>
        <end position="92"/>
    </location>
</feature>
<dbReference type="PANTHER" id="PTHR46411">
    <property type="entry name" value="FAMILY ATPASE, PUTATIVE-RELATED"/>
    <property type="match status" value="1"/>
</dbReference>
<dbReference type="InterPro" id="IPR027417">
    <property type="entry name" value="P-loop_NTPase"/>
</dbReference>
<evidence type="ECO:0000259" key="2">
    <source>
        <dbReference type="SMART" id="SM00382"/>
    </source>
</evidence>
<dbReference type="GO" id="GO:0016887">
    <property type="term" value="F:ATP hydrolysis activity"/>
    <property type="evidence" value="ECO:0007669"/>
    <property type="project" value="InterPro"/>
</dbReference>
<dbReference type="OrthoDB" id="10042665at2759"/>
<protein>
    <recommendedName>
        <fullName evidence="2">AAA+ ATPase domain-containing protein</fullName>
    </recommendedName>
</protein>